<dbReference type="InterPro" id="IPR004919">
    <property type="entry name" value="GmrSD_N"/>
</dbReference>
<dbReference type="Proteomes" id="UP001224083">
    <property type="component" value="Unassembled WGS sequence"/>
</dbReference>
<dbReference type="PANTHER" id="PTHR39639">
    <property type="entry name" value="CHROMOSOME 16, WHOLE GENOME SHOTGUN SEQUENCE"/>
    <property type="match status" value="1"/>
</dbReference>
<proteinExistence type="predicted"/>
<gene>
    <name evidence="2" type="ORF">O7M46_01845</name>
</gene>
<dbReference type="PANTHER" id="PTHR39639:SF1">
    <property type="entry name" value="DUF262 DOMAIN-CONTAINING PROTEIN"/>
    <property type="match status" value="1"/>
</dbReference>
<evidence type="ECO:0000259" key="1">
    <source>
        <dbReference type="Pfam" id="PF03235"/>
    </source>
</evidence>
<feature type="domain" description="GmrSD restriction endonucleases N-terminal" evidence="1">
    <location>
        <begin position="18"/>
        <end position="153"/>
    </location>
</feature>
<name>A0ABT9KC89_9PAST</name>
<keyword evidence="3" id="KW-1185">Reference proteome</keyword>
<comment type="caution">
    <text evidence="2">The sequence shown here is derived from an EMBL/GenBank/DDBJ whole genome shotgun (WGS) entry which is preliminary data.</text>
</comment>
<protein>
    <submittedName>
        <fullName evidence="2">DUF262 domain-containing protein</fullName>
    </submittedName>
</protein>
<accession>A0ABT9KC89</accession>
<organism evidence="2 3">
    <name type="scientific">Bisgaard Taxon 45</name>
    <dbReference type="NCBI Taxonomy" id="304289"/>
    <lineage>
        <taxon>Bacteria</taxon>
        <taxon>Pseudomonadati</taxon>
        <taxon>Pseudomonadota</taxon>
        <taxon>Gammaproteobacteria</taxon>
        <taxon>Pasteurellales</taxon>
        <taxon>Pasteurellaceae</taxon>
    </lineage>
</organism>
<reference evidence="2 3" key="1">
    <citation type="submission" date="2022-12" db="EMBL/GenBank/DDBJ databases">
        <title>Genome sequence of Pasteurellaceae Bisgaard Taxon 45.</title>
        <authorList>
            <person name="Foggin C."/>
            <person name="Rosen L.E."/>
            <person name="Henton M."/>
            <person name="Buys A."/>
            <person name="Floyd T."/>
            <person name="Turner A.D."/>
            <person name="Tarbin J."/>
            <person name="Lloyd A.S."/>
            <person name="Chaitezvi C."/>
            <person name="Ellis R.J."/>
            <person name="Roberts H.C."/>
            <person name="Dastjerdi A."/>
            <person name="Nunez A."/>
            <person name="Van Vliet A.H."/>
            <person name="Steinbach F."/>
        </authorList>
    </citation>
    <scope>NUCLEOTIDE SEQUENCE [LARGE SCALE GENOMIC DNA]</scope>
    <source>
        <strain evidence="2 3">VF20HR</strain>
    </source>
</reference>
<sequence length="366" mass="43193">MNYNELSYKIRSIQLLTYINDIRNGRLITDPFFQRNLVWREIHKRDFIQTILMGFPFPQIFLSKGKIDLEKQMSIASVVDGQQRTNAIMDFLNNKFPVDGKYFSDLLDKEKEQFYKYEIAIIELDLTHDDPKVQEIFQRINRTSNSLTGIEKKASEFSASEYMIVAEFLSEHLTIDLDKQDLDSINDGNSIRENPYINEDMKEWFKSVSVKKFNKLITNDNIFTKNEIAKKVNLMYTLNLMTTFLGNEIYNRNQNVWDFAENYSNDFNFKDELVIAFEKTAEIFLDLKLKKSSFWHKKANFFSLFLVISKNIDSISHFDINELRVKLEDFSPSLEYSLAAKEGVNNKKERELRNNEIVNYLGLKSY</sequence>
<evidence type="ECO:0000313" key="2">
    <source>
        <dbReference type="EMBL" id="MDP9499694.1"/>
    </source>
</evidence>
<evidence type="ECO:0000313" key="3">
    <source>
        <dbReference type="Proteomes" id="UP001224083"/>
    </source>
</evidence>
<dbReference type="EMBL" id="JAQAHH010000003">
    <property type="protein sequence ID" value="MDP9499694.1"/>
    <property type="molecule type" value="Genomic_DNA"/>
</dbReference>
<dbReference type="Pfam" id="PF03235">
    <property type="entry name" value="GmrSD_N"/>
    <property type="match status" value="1"/>
</dbReference>